<dbReference type="Pfam" id="PF09669">
    <property type="entry name" value="Phage_pRha"/>
    <property type="match status" value="1"/>
</dbReference>
<proteinExistence type="predicted"/>
<dbReference type="NCBIfam" id="TIGR02681">
    <property type="entry name" value="phage_pRha"/>
    <property type="match status" value="1"/>
</dbReference>
<evidence type="ECO:0000313" key="1">
    <source>
        <dbReference type="EMBL" id="MPN11653.1"/>
    </source>
</evidence>
<dbReference type="EMBL" id="VSSQ01057888">
    <property type="protein sequence ID" value="MPN11653.1"/>
    <property type="molecule type" value="Genomic_DNA"/>
</dbReference>
<dbReference type="InterPro" id="IPR014054">
    <property type="entry name" value="Phage_regulatory_Rha"/>
</dbReference>
<sequence length="165" mass="19351">MKEFISIKNGQAITTDLLIAQAFNKRPSSVRRAIKSLKCSQEFRVSNFAQTYYLDQQGKKQPSFQITKNGFVLLVMGFTGKDAIEFKIQYIEAFNEMEKYLNNEFKRFNEMCLSFNLRKDDVSSSARNMVYWKRDKPILLKLIECSKNRLQLELFNFDEKNKGAI</sequence>
<dbReference type="AlphaFoldDB" id="A0A645FHA3"/>
<accession>A0A645FHA3</accession>
<name>A0A645FHA3_9ZZZZ</name>
<evidence type="ECO:0008006" key="2">
    <source>
        <dbReference type="Google" id="ProtNLM"/>
    </source>
</evidence>
<organism evidence="1">
    <name type="scientific">bioreactor metagenome</name>
    <dbReference type="NCBI Taxonomy" id="1076179"/>
    <lineage>
        <taxon>unclassified sequences</taxon>
        <taxon>metagenomes</taxon>
        <taxon>ecological metagenomes</taxon>
    </lineage>
</organism>
<protein>
    <recommendedName>
        <fullName evidence="2">Rha family transcriptional regulator</fullName>
    </recommendedName>
</protein>
<comment type="caution">
    <text evidence="1">The sequence shown here is derived from an EMBL/GenBank/DDBJ whole genome shotgun (WGS) entry which is preliminary data.</text>
</comment>
<reference evidence="1" key="1">
    <citation type="submission" date="2019-08" db="EMBL/GenBank/DDBJ databases">
        <authorList>
            <person name="Kucharzyk K."/>
            <person name="Murdoch R.W."/>
            <person name="Higgins S."/>
            <person name="Loffler F."/>
        </authorList>
    </citation>
    <scope>NUCLEOTIDE SEQUENCE</scope>
</reference>
<gene>
    <name evidence="1" type="ORF">SDC9_158957</name>
</gene>